<reference evidence="3" key="1">
    <citation type="journal article" date="2005" name="Nature">
        <title>The map-based sequence of the rice genome.</title>
        <authorList>
            <consortium name="International rice genome sequencing project (IRGSP)"/>
            <person name="Matsumoto T."/>
            <person name="Wu J."/>
            <person name="Kanamori H."/>
            <person name="Katayose Y."/>
            <person name="Fujisawa M."/>
            <person name="Namiki N."/>
            <person name="Mizuno H."/>
            <person name="Yamamoto K."/>
            <person name="Antonio B.A."/>
            <person name="Baba T."/>
            <person name="Sakata K."/>
            <person name="Nagamura Y."/>
            <person name="Aoki H."/>
            <person name="Arikawa K."/>
            <person name="Arita K."/>
            <person name="Bito T."/>
            <person name="Chiden Y."/>
            <person name="Fujitsuka N."/>
            <person name="Fukunaka R."/>
            <person name="Hamada M."/>
            <person name="Harada C."/>
            <person name="Hayashi A."/>
            <person name="Hijishita S."/>
            <person name="Honda M."/>
            <person name="Hosokawa S."/>
            <person name="Ichikawa Y."/>
            <person name="Idonuma A."/>
            <person name="Iijima M."/>
            <person name="Ikeda M."/>
            <person name="Ikeno M."/>
            <person name="Ito K."/>
            <person name="Ito S."/>
            <person name="Ito T."/>
            <person name="Ito Y."/>
            <person name="Ito Y."/>
            <person name="Iwabuchi A."/>
            <person name="Kamiya K."/>
            <person name="Karasawa W."/>
            <person name="Kurita K."/>
            <person name="Katagiri S."/>
            <person name="Kikuta A."/>
            <person name="Kobayashi H."/>
            <person name="Kobayashi N."/>
            <person name="Machita K."/>
            <person name="Maehara T."/>
            <person name="Masukawa M."/>
            <person name="Mizubayashi T."/>
            <person name="Mukai Y."/>
            <person name="Nagasaki H."/>
            <person name="Nagata Y."/>
            <person name="Naito S."/>
            <person name="Nakashima M."/>
            <person name="Nakama Y."/>
            <person name="Nakamichi Y."/>
            <person name="Nakamura M."/>
            <person name="Meguro A."/>
            <person name="Negishi M."/>
            <person name="Ohta I."/>
            <person name="Ohta T."/>
            <person name="Okamoto M."/>
            <person name="Ono N."/>
            <person name="Saji S."/>
            <person name="Sakaguchi M."/>
            <person name="Sakai K."/>
            <person name="Shibata M."/>
            <person name="Shimokawa T."/>
            <person name="Song J."/>
            <person name="Takazaki Y."/>
            <person name="Terasawa K."/>
            <person name="Tsugane M."/>
            <person name="Tsuji K."/>
            <person name="Ueda S."/>
            <person name="Waki K."/>
            <person name="Yamagata H."/>
            <person name="Yamamoto M."/>
            <person name="Yamamoto S."/>
            <person name="Yamane H."/>
            <person name="Yoshiki S."/>
            <person name="Yoshihara R."/>
            <person name="Yukawa K."/>
            <person name="Zhong H."/>
            <person name="Yano M."/>
            <person name="Yuan Q."/>
            <person name="Ouyang S."/>
            <person name="Liu J."/>
            <person name="Jones K.M."/>
            <person name="Gansberger K."/>
            <person name="Moffat K."/>
            <person name="Hill J."/>
            <person name="Bera J."/>
            <person name="Fadrosh D."/>
            <person name="Jin S."/>
            <person name="Johri S."/>
            <person name="Kim M."/>
            <person name="Overton L."/>
            <person name="Reardon M."/>
            <person name="Tsitrin T."/>
            <person name="Vuong H."/>
            <person name="Weaver B."/>
            <person name="Ciecko A."/>
            <person name="Tallon L."/>
            <person name="Jackson J."/>
            <person name="Pai G."/>
            <person name="Aken S.V."/>
            <person name="Utterback T."/>
            <person name="Reidmuller S."/>
            <person name="Feldblyum T."/>
            <person name="Hsiao J."/>
            <person name="Zismann V."/>
            <person name="Iobst S."/>
            <person name="de Vazeille A.R."/>
            <person name="Buell C.R."/>
            <person name="Ying K."/>
            <person name="Li Y."/>
            <person name="Lu T."/>
            <person name="Huang Y."/>
            <person name="Zhao Q."/>
            <person name="Feng Q."/>
            <person name="Zhang L."/>
            <person name="Zhu J."/>
            <person name="Weng Q."/>
            <person name="Mu J."/>
            <person name="Lu Y."/>
            <person name="Fan D."/>
            <person name="Liu Y."/>
            <person name="Guan J."/>
            <person name="Zhang Y."/>
            <person name="Yu S."/>
            <person name="Liu X."/>
            <person name="Zhang Y."/>
            <person name="Hong G."/>
            <person name="Han B."/>
            <person name="Choisne N."/>
            <person name="Demange N."/>
            <person name="Orjeda G."/>
            <person name="Samain S."/>
            <person name="Cattolico L."/>
            <person name="Pelletier E."/>
            <person name="Couloux A."/>
            <person name="Segurens B."/>
            <person name="Wincker P."/>
            <person name="D'Hont A."/>
            <person name="Scarpelli C."/>
            <person name="Weissenbach J."/>
            <person name="Salanoubat M."/>
            <person name="Quetier F."/>
            <person name="Yu Y."/>
            <person name="Kim H.R."/>
            <person name="Rambo T."/>
            <person name="Currie J."/>
            <person name="Collura K."/>
            <person name="Luo M."/>
            <person name="Yang T."/>
            <person name="Ammiraju J.S.S."/>
            <person name="Engler F."/>
            <person name="Soderlund C."/>
            <person name="Wing R.A."/>
            <person name="Palmer L.E."/>
            <person name="de la Bastide M."/>
            <person name="Spiegel L."/>
            <person name="Nascimento L."/>
            <person name="Zutavern T."/>
            <person name="O'Shaughnessy A."/>
            <person name="Dike S."/>
            <person name="Dedhia N."/>
            <person name="Preston R."/>
            <person name="Balija V."/>
            <person name="McCombie W.R."/>
            <person name="Chow T."/>
            <person name="Chen H."/>
            <person name="Chung M."/>
            <person name="Chen C."/>
            <person name="Shaw J."/>
            <person name="Wu H."/>
            <person name="Hsiao K."/>
            <person name="Chao Y."/>
            <person name="Chu M."/>
            <person name="Cheng C."/>
            <person name="Hour A."/>
            <person name="Lee P."/>
            <person name="Lin S."/>
            <person name="Lin Y."/>
            <person name="Liou J."/>
            <person name="Liu S."/>
            <person name="Hsing Y."/>
            <person name="Raghuvanshi S."/>
            <person name="Mohanty A."/>
            <person name="Bharti A.K."/>
            <person name="Gaur A."/>
            <person name="Gupta V."/>
            <person name="Kumar D."/>
            <person name="Ravi V."/>
            <person name="Vij S."/>
            <person name="Kapur A."/>
            <person name="Khurana P."/>
            <person name="Khurana P."/>
            <person name="Khurana J.P."/>
            <person name="Tyagi A.K."/>
            <person name="Gaikwad K."/>
            <person name="Singh A."/>
            <person name="Dalal V."/>
            <person name="Srivastava S."/>
            <person name="Dixit A."/>
            <person name="Pal A.K."/>
            <person name="Ghazi I.A."/>
            <person name="Yadav M."/>
            <person name="Pandit A."/>
            <person name="Bhargava A."/>
            <person name="Sureshbabu K."/>
            <person name="Batra K."/>
            <person name="Sharma T.R."/>
            <person name="Mohapatra T."/>
            <person name="Singh N.K."/>
            <person name="Messing J."/>
            <person name="Nelson A.B."/>
            <person name="Fuks G."/>
            <person name="Kavchok S."/>
            <person name="Keizer G."/>
            <person name="Linton E."/>
            <person name="Llaca V."/>
            <person name="Song R."/>
            <person name="Tanyolac B."/>
            <person name="Young S."/>
            <person name="Ho-Il K."/>
            <person name="Hahn J.H."/>
            <person name="Sangsakoo G."/>
            <person name="Vanavichit A."/>
            <person name="de Mattos Luiz.A.T."/>
            <person name="Zimmer P.D."/>
            <person name="Malone G."/>
            <person name="Dellagostin O."/>
            <person name="de Oliveira A.C."/>
            <person name="Bevan M."/>
            <person name="Bancroft I."/>
            <person name="Minx P."/>
            <person name="Cordum H."/>
            <person name="Wilson R."/>
            <person name="Cheng Z."/>
            <person name="Jin W."/>
            <person name="Jiang J."/>
            <person name="Leong S.A."/>
            <person name="Iwama H."/>
            <person name="Gojobori T."/>
            <person name="Itoh T."/>
            <person name="Niimura Y."/>
            <person name="Fujii Y."/>
            <person name="Habara T."/>
            <person name="Sakai H."/>
            <person name="Sato Y."/>
            <person name="Wilson G."/>
            <person name="Kumar K."/>
            <person name="McCouch S."/>
            <person name="Juretic N."/>
            <person name="Hoen D."/>
            <person name="Wright S."/>
            <person name="Bruskiewich R."/>
            <person name="Bureau T."/>
            <person name="Miyao A."/>
            <person name="Hirochika H."/>
            <person name="Nishikawa T."/>
            <person name="Kadowaki K."/>
            <person name="Sugiura M."/>
            <person name="Burr B."/>
            <person name="Sasaki T."/>
        </authorList>
    </citation>
    <scope>NUCLEOTIDE SEQUENCE [LARGE SCALE GENOMIC DNA]</scope>
    <source>
        <strain evidence="3">cv. Nipponbare</strain>
    </source>
</reference>
<evidence type="ECO:0000313" key="2">
    <source>
        <dbReference type="EMBL" id="BAS83074.1"/>
    </source>
</evidence>
<sequence length="76" mass="9111">IHDPLCCRRDLKVALFYAILFCFVMVSCYVALYLRWFRLSAIFVVFGILLPVGLKISRHRRLKRKRERRLLLPLSM</sequence>
<keyword evidence="1" id="KW-1133">Transmembrane helix</keyword>
<dbReference type="PANTHER" id="PTHR34936:SF2">
    <property type="entry name" value="EXPRESSED PROTEIN"/>
    <property type="match status" value="1"/>
</dbReference>
<reference evidence="2 3" key="2">
    <citation type="journal article" date="2013" name="Plant Cell Physiol.">
        <title>Rice Annotation Project Database (RAP-DB): an integrative and interactive database for rice genomics.</title>
        <authorList>
            <person name="Sakai H."/>
            <person name="Lee S.S."/>
            <person name="Tanaka T."/>
            <person name="Numa H."/>
            <person name="Kim J."/>
            <person name="Kawahara Y."/>
            <person name="Wakimoto H."/>
            <person name="Yang C.C."/>
            <person name="Iwamoto M."/>
            <person name="Abe T."/>
            <person name="Yamada Y."/>
            <person name="Muto A."/>
            <person name="Inokuchi H."/>
            <person name="Ikemura T."/>
            <person name="Matsumoto T."/>
            <person name="Sasaki T."/>
            <person name="Itoh T."/>
        </authorList>
    </citation>
    <scope>NUCLEOTIDE SEQUENCE [LARGE SCALE GENOMIC DNA]</scope>
    <source>
        <strain evidence="3">cv. Nipponbare</strain>
    </source>
</reference>
<dbReference type="Proteomes" id="UP000059680">
    <property type="component" value="Chromosome 3"/>
</dbReference>
<feature type="transmembrane region" description="Helical" evidence="1">
    <location>
        <begin position="14"/>
        <end position="33"/>
    </location>
</feature>
<dbReference type="AlphaFoldDB" id="A0A0P0VUY9"/>
<protein>
    <submittedName>
        <fullName evidence="2">Os03g0227500 protein</fullName>
    </submittedName>
</protein>
<accession>A0A0P0VUY9</accession>
<evidence type="ECO:0000256" key="1">
    <source>
        <dbReference type="SAM" id="Phobius"/>
    </source>
</evidence>
<feature type="non-terminal residue" evidence="2">
    <location>
        <position position="1"/>
    </location>
</feature>
<organism evidence="2 3">
    <name type="scientific">Oryza sativa subsp. japonica</name>
    <name type="common">Rice</name>
    <dbReference type="NCBI Taxonomy" id="39947"/>
    <lineage>
        <taxon>Eukaryota</taxon>
        <taxon>Viridiplantae</taxon>
        <taxon>Streptophyta</taxon>
        <taxon>Embryophyta</taxon>
        <taxon>Tracheophyta</taxon>
        <taxon>Spermatophyta</taxon>
        <taxon>Magnoliopsida</taxon>
        <taxon>Liliopsida</taxon>
        <taxon>Poales</taxon>
        <taxon>Poaceae</taxon>
        <taxon>BOP clade</taxon>
        <taxon>Oryzoideae</taxon>
        <taxon>Oryzeae</taxon>
        <taxon>Oryzinae</taxon>
        <taxon>Oryza</taxon>
        <taxon>Oryza sativa</taxon>
    </lineage>
</organism>
<evidence type="ECO:0000313" key="3">
    <source>
        <dbReference type="Proteomes" id="UP000059680"/>
    </source>
</evidence>
<feature type="transmembrane region" description="Helical" evidence="1">
    <location>
        <begin position="39"/>
        <end position="56"/>
    </location>
</feature>
<keyword evidence="3" id="KW-1185">Reference proteome</keyword>
<reference evidence="2 3" key="3">
    <citation type="journal article" date="2013" name="Rice">
        <title>Improvement of the Oryza sativa Nipponbare reference genome using next generation sequence and optical map data.</title>
        <authorList>
            <person name="Kawahara Y."/>
            <person name="de la Bastide M."/>
            <person name="Hamilton J.P."/>
            <person name="Kanamori H."/>
            <person name="McCombie W.R."/>
            <person name="Ouyang S."/>
            <person name="Schwartz D.C."/>
            <person name="Tanaka T."/>
            <person name="Wu J."/>
            <person name="Zhou S."/>
            <person name="Childs K.L."/>
            <person name="Davidson R.M."/>
            <person name="Lin H."/>
            <person name="Quesada-Ocampo L."/>
            <person name="Vaillancourt B."/>
            <person name="Sakai H."/>
            <person name="Lee S.S."/>
            <person name="Kim J."/>
            <person name="Numa H."/>
            <person name="Itoh T."/>
            <person name="Buell C.R."/>
            <person name="Matsumoto T."/>
        </authorList>
    </citation>
    <scope>NUCLEOTIDE SEQUENCE [LARGE SCALE GENOMIC DNA]</scope>
    <source>
        <strain evidence="3">cv. Nipponbare</strain>
    </source>
</reference>
<dbReference type="EMBL" id="AP014959">
    <property type="protein sequence ID" value="BAS83074.1"/>
    <property type="molecule type" value="Genomic_DNA"/>
</dbReference>
<dbReference type="ExpressionAtlas" id="A0A0P0VUY9">
    <property type="expression patterns" value="baseline and differential"/>
</dbReference>
<proteinExistence type="predicted"/>
<name>A0A0P0VUY9_ORYSJ</name>
<gene>
    <name evidence="2" type="ordered locus">Os03g0227500</name>
    <name evidence="2" type="ORF">OSNPB_030227500</name>
</gene>
<keyword evidence="1" id="KW-0472">Membrane</keyword>
<dbReference type="Gramene" id="Os03t0227500-02">
    <property type="protein sequence ID" value="Os03t0227500-02"/>
    <property type="gene ID" value="Os03g0227500"/>
</dbReference>
<keyword evidence="1" id="KW-0812">Transmembrane</keyword>
<dbReference type="PANTHER" id="PTHR34936">
    <property type="entry name" value="EXPRESSED PROTEIN"/>
    <property type="match status" value="1"/>
</dbReference>